<dbReference type="Pfam" id="PF00535">
    <property type="entry name" value="Glycos_transf_2"/>
    <property type="match status" value="1"/>
</dbReference>
<reference evidence="2" key="1">
    <citation type="submission" date="2020-12" db="EMBL/GenBank/DDBJ databases">
        <title>Prauserella sp. ASG 168, a novel actinomycete isolated from cave rock.</title>
        <authorList>
            <person name="Suriyachadkun C."/>
        </authorList>
    </citation>
    <scope>NUCLEOTIDE SEQUENCE</scope>
    <source>
        <strain evidence="2">ASG 168</strain>
    </source>
</reference>
<dbReference type="Gene3D" id="3.90.550.10">
    <property type="entry name" value="Spore Coat Polysaccharide Biosynthesis Protein SpsA, Chain A"/>
    <property type="match status" value="1"/>
</dbReference>
<name>A0A934QPR2_9PSEU</name>
<keyword evidence="3" id="KW-1185">Reference proteome</keyword>
<dbReference type="PANTHER" id="PTHR43685">
    <property type="entry name" value="GLYCOSYLTRANSFERASE"/>
    <property type="match status" value="1"/>
</dbReference>
<sequence length="321" mass="36363">MSAVPRLSIGLPVYNGERYLAESLDALLGQTFGDFELVISDNDSTDRTAEICRAYAQRDERIRYFRQPRNIGACPNHNFTVHQARGELFKWASYDDLYGRQLLERCVEALDEHPELVLAHAHEAFIDGSGAVTLPVDYTLATDSPSAPERFRSVLFGVGGDDFYGVIRTDVLRRTPLNGSYHHSDRTIMAELALLGPFHQVPELLFFRRDHPERAERAKPTIRSRCANMDPIRADKLRHPTVRLLGEYVWGFVDAIRRTPLSQNDRWKCYAYLAQWAASRARVGSGQRVEDSEPVELDVPISVETIVAGQRSRRAQPEPLG</sequence>
<dbReference type="EMBL" id="JAENJH010000002">
    <property type="protein sequence ID" value="MBK1784125.1"/>
    <property type="molecule type" value="Genomic_DNA"/>
</dbReference>
<dbReference type="InterPro" id="IPR029044">
    <property type="entry name" value="Nucleotide-diphossugar_trans"/>
</dbReference>
<dbReference type="Proteomes" id="UP000635245">
    <property type="component" value="Unassembled WGS sequence"/>
</dbReference>
<dbReference type="AlphaFoldDB" id="A0A934QPR2"/>
<organism evidence="2 3">
    <name type="scientific">Prauserella cavernicola</name>
    <dbReference type="NCBI Taxonomy" id="2800127"/>
    <lineage>
        <taxon>Bacteria</taxon>
        <taxon>Bacillati</taxon>
        <taxon>Actinomycetota</taxon>
        <taxon>Actinomycetes</taxon>
        <taxon>Pseudonocardiales</taxon>
        <taxon>Pseudonocardiaceae</taxon>
        <taxon>Prauserella</taxon>
    </lineage>
</organism>
<dbReference type="RefSeq" id="WP_200316117.1">
    <property type="nucleotide sequence ID" value="NZ_JAENJH010000002.1"/>
</dbReference>
<dbReference type="InterPro" id="IPR001173">
    <property type="entry name" value="Glyco_trans_2-like"/>
</dbReference>
<evidence type="ECO:0000259" key="1">
    <source>
        <dbReference type="Pfam" id="PF00535"/>
    </source>
</evidence>
<comment type="caution">
    <text evidence="2">The sequence shown here is derived from an EMBL/GenBank/DDBJ whole genome shotgun (WGS) entry which is preliminary data.</text>
</comment>
<feature type="domain" description="Glycosyltransferase 2-like" evidence="1">
    <location>
        <begin position="8"/>
        <end position="124"/>
    </location>
</feature>
<dbReference type="InterPro" id="IPR050834">
    <property type="entry name" value="Glycosyltransf_2"/>
</dbReference>
<dbReference type="SUPFAM" id="SSF53448">
    <property type="entry name" value="Nucleotide-diphospho-sugar transferases"/>
    <property type="match status" value="1"/>
</dbReference>
<protein>
    <submittedName>
        <fullName evidence="2">Glycosyltransferase family 2 protein</fullName>
    </submittedName>
</protein>
<accession>A0A934QPR2</accession>
<evidence type="ECO:0000313" key="2">
    <source>
        <dbReference type="EMBL" id="MBK1784125.1"/>
    </source>
</evidence>
<proteinExistence type="predicted"/>
<dbReference type="CDD" id="cd00761">
    <property type="entry name" value="Glyco_tranf_GTA_type"/>
    <property type="match status" value="1"/>
</dbReference>
<evidence type="ECO:0000313" key="3">
    <source>
        <dbReference type="Proteomes" id="UP000635245"/>
    </source>
</evidence>
<gene>
    <name evidence="2" type="ORF">JHE00_07265</name>
</gene>
<dbReference type="PANTHER" id="PTHR43685:SF2">
    <property type="entry name" value="GLYCOSYLTRANSFERASE 2-LIKE DOMAIN-CONTAINING PROTEIN"/>
    <property type="match status" value="1"/>
</dbReference>